<dbReference type="Pfam" id="PF12833">
    <property type="entry name" value="HTH_18"/>
    <property type="match status" value="1"/>
</dbReference>
<dbReference type="GO" id="GO:0043565">
    <property type="term" value="F:sequence-specific DNA binding"/>
    <property type="evidence" value="ECO:0007669"/>
    <property type="project" value="InterPro"/>
</dbReference>
<dbReference type="OrthoDB" id="9813413at2"/>
<keyword evidence="2" id="KW-0238">DNA-binding</keyword>
<evidence type="ECO:0000313" key="5">
    <source>
        <dbReference type="EMBL" id="SEN15379.1"/>
    </source>
</evidence>
<dbReference type="EMBL" id="FOCG01000005">
    <property type="protein sequence ID" value="SEN15379.1"/>
    <property type="molecule type" value="Genomic_DNA"/>
</dbReference>
<feature type="domain" description="HTH araC/xylS-type" evidence="4">
    <location>
        <begin position="182"/>
        <end position="280"/>
    </location>
</feature>
<protein>
    <submittedName>
        <fullName evidence="5">Transcriptional regulator, AraC family</fullName>
    </submittedName>
</protein>
<evidence type="ECO:0000259" key="4">
    <source>
        <dbReference type="PROSITE" id="PS01124"/>
    </source>
</evidence>
<dbReference type="GO" id="GO:0003700">
    <property type="term" value="F:DNA-binding transcription factor activity"/>
    <property type="evidence" value="ECO:0007669"/>
    <property type="project" value="InterPro"/>
</dbReference>
<gene>
    <name evidence="5" type="ORF">SAMN05216180_2916</name>
</gene>
<dbReference type="InterPro" id="IPR020449">
    <property type="entry name" value="Tscrpt_reg_AraC-type_HTH"/>
</dbReference>
<dbReference type="InterPro" id="IPR018062">
    <property type="entry name" value="HTH_AraC-typ_CS"/>
</dbReference>
<evidence type="ECO:0000256" key="2">
    <source>
        <dbReference type="ARBA" id="ARBA00023125"/>
    </source>
</evidence>
<keyword evidence="1" id="KW-0805">Transcription regulation</keyword>
<dbReference type="PRINTS" id="PR00032">
    <property type="entry name" value="HTHARAC"/>
</dbReference>
<name>A0A1H8E748_9FIRM</name>
<dbReference type="PROSITE" id="PS01124">
    <property type="entry name" value="HTH_ARAC_FAMILY_2"/>
    <property type="match status" value="1"/>
</dbReference>
<organism evidence="5 6">
    <name type="scientific">Hydrogenoanaerobacterium saccharovorans</name>
    <dbReference type="NCBI Taxonomy" id="474960"/>
    <lineage>
        <taxon>Bacteria</taxon>
        <taxon>Bacillati</taxon>
        <taxon>Bacillota</taxon>
        <taxon>Clostridia</taxon>
        <taxon>Eubacteriales</taxon>
        <taxon>Oscillospiraceae</taxon>
        <taxon>Hydrogenoanaerobacterium</taxon>
    </lineage>
</organism>
<evidence type="ECO:0000256" key="1">
    <source>
        <dbReference type="ARBA" id="ARBA00023015"/>
    </source>
</evidence>
<evidence type="ECO:0000313" key="6">
    <source>
        <dbReference type="Proteomes" id="UP000199158"/>
    </source>
</evidence>
<dbReference type="AlphaFoldDB" id="A0A1H8E748"/>
<dbReference type="PANTHER" id="PTHR43280:SF2">
    <property type="entry name" value="HTH-TYPE TRANSCRIPTIONAL REGULATOR EXSA"/>
    <property type="match status" value="1"/>
</dbReference>
<dbReference type="SUPFAM" id="SSF46689">
    <property type="entry name" value="Homeodomain-like"/>
    <property type="match status" value="1"/>
</dbReference>
<dbReference type="Gene3D" id="1.10.10.60">
    <property type="entry name" value="Homeodomain-like"/>
    <property type="match status" value="2"/>
</dbReference>
<sequence length="284" mass="32998">MDNNIRVNQVLMQQVLDSFSTFTGIRATFDYGDKVLFGNNCRLSRFCTELRTIAPFEQRCVNCDKVAKAEVIRQKNIYVYKCHMGFWEAIAPVVVQGNIVSYLTIGQIVDRNNKVQTFDFVCNQLKNHGVAQPTIERLSKLMKELKTFTYDEVEAGAKLLKITADYLSYQQVVSISYSQLIDKVVYYLQHNYSRPITGNDIEAATEYRYTYICDIFKQKMGITITEYLEKIRIDHAKELLENTSLKIYEISEKCGYNSSYYFGRVFKKNLNCTPQEYRKDKTTG</sequence>
<dbReference type="SMART" id="SM00342">
    <property type="entry name" value="HTH_ARAC"/>
    <property type="match status" value="1"/>
</dbReference>
<dbReference type="RefSeq" id="WP_092756493.1">
    <property type="nucleotide sequence ID" value="NZ_FOCG01000005.1"/>
</dbReference>
<proteinExistence type="predicted"/>
<dbReference type="Pfam" id="PF10114">
    <property type="entry name" value="PocR"/>
    <property type="match status" value="1"/>
</dbReference>
<dbReference type="Proteomes" id="UP000199158">
    <property type="component" value="Unassembled WGS sequence"/>
</dbReference>
<dbReference type="InterPro" id="IPR018060">
    <property type="entry name" value="HTH_AraC"/>
</dbReference>
<reference evidence="5 6" key="1">
    <citation type="submission" date="2016-10" db="EMBL/GenBank/DDBJ databases">
        <authorList>
            <person name="de Groot N.N."/>
        </authorList>
    </citation>
    <scope>NUCLEOTIDE SEQUENCE [LARGE SCALE GENOMIC DNA]</scope>
    <source>
        <strain evidence="5 6">CGMCC 1.5070</strain>
    </source>
</reference>
<dbReference type="InterPro" id="IPR018771">
    <property type="entry name" value="PocR_dom"/>
</dbReference>
<evidence type="ECO:0000256" key="3">
    <source>
        <dbReference type="ARBA" id="ARBA00023163"/>
    </source>
</evidence>
<accession>A0A1H8E748</accession>
<dbReference type="PROSITE" id="PS00041">
    <property type="entry name" value="HTH_ARAC_FAMILY_1"/>
    <property type="match status" value="1"/>
</dbReference>
<keyword evidence="6" id="KW-1185">Reference proteome</keyword>
<dbReference type="STRING" id="474960.SAMN05216180_2916"/>
<dbReference type="InterPro" id="IPR009057">
    <property type="entry name" value="Homeodomain-like_sf"/>
</dbReference>
<keyword evidence="3" id="KW-0804">Transcription</keyword>
<dbReference type="PANTHER" id="PTHR43280">
    <property type="entry name" value="ARAC-FAMILY TRANSCRIPTIONAL REGULATOR"/>
    <property type="match status" value="1"/>
</dbReference>